<dbReference type="AlphaFoldDB" id="A0A844XR06"/>
<dbReference type="OrthoDB" id="9777715at2"/>
<keyword evidence="2" id="KW-0472">Membrane</keyword>
<feature type="transmembrane region" description="Helical" evidence="2">
    <location>
        <begin position="87"/>
        <end position="108"/>
    </location>
</feature>
<keyword evidence="1" id="KW-0175">Coiled coil</keyword>
<organism evidence="3 4">
    <name type="scientific">Qipengyuania vulgaris</name>
    <dbReference type="NCBI Taxonomy" id="291985"/>
    <lineage>
        <taxon>Bacteria</taxon>
        <taxon>Pseudomonadati</taxon>
        <taxon>Pseudomonadota</taxon>
        <taxon>Alphaproteobacteria</taxon>
        <taxon>Sphingomonadales</taxon>
        <taxon>Erythrobacteraceae</taxon>
        <taxon>Qipengyuania</taxon>
    </lineage>
</organism>
<evidence type="ECO:0000313" key="4">
    <source>
        <dbReference type="Proteomes" id="UP000448199"/>
    </source>
</evidence>
<comment type="caution">
    <text evidence="3">The sequence shown here is derived from an EMBL/GenBank/DDBJ whole genome shotgun (WGS) entry which is preliminary data.</text>
</comment>
<feature type="transmembrane region" description="Helical" evidence="2">
    <location>
        <begin position="53"/>
        <end position="75"/>
    </location>
</feature>
<feature type="coiled-coil region" evidence="1">
    <location>
        <begin position="327"/>
        <end position="419"/>
    </location>
</feature>
<keyword evidence="4" id="KW-1185">Reference proteome</keyword>
<feature type="coiled-coil region" evidence="1">
    <location>
        <begin position="687"/>
        <end position="721"/>
    </location>
</feature>
<dbReference type="RefSeq" id="WP_160728110.1">
    <property type="nucleotide sequence ID" value="NZ_WTYC01000004.1"/>
</dbReference>
<evidence type="ECO:0000256" key="2">
    <source>
        <dbReference type="SAM" id="Phobius"/>
    </source>
</evidence>
<accession>A0A844XR06</accession>
<feature type="coiled-coil region" evidence="1">
    <location>
        <begin position="635"/>
        <end position="662"/>
    </location>
</feature>
<keyword evidence="2" id="KW-0812">Transmembrane</keyword>
<gene>
    <name evidence="3" type="ORF">GRI69_09875</name>
</gene>
<reference evidence="3 4" key="1">
    <citation type="submission" date="2019-12" db="EMBL/GenBank/DDBJ databases">
        <title>Genomic-based taxomic classification of the family Erythrobacteraceae.</title>
        <authorList>
            <person name="Xu L."/>
        </authorList>
    </citation>
    <scope>NUCLEOTIDE SEQUENCE [LARGE SCALE GENOMIC DNA]</scope>
    <source>
        <strain evidence="3 4">DSM 17792</strain>
    </source>
</reference>
<proteinExistence type="predicted"/>
<sequence length="872" mass="96213">MAKRSHISVVEGETNAFDVPENTGPLEEQVLDDLDDANVEWSEDEAEPAGRSWVIPSLATLGVAAWTIFYGWTIWPEIASDGTAQRWASSIIEWSVPTLLIIALLMLATRNSTREAQRYGLVARSLSDESELLESRLVIINRELSLAREFLGNQSRDLEYLGRSASERISEHADRLQGLIRNNGEQIDSIHGASTSALENMEKLRGNLPVIANSARDVSNQIGGAGRAAQEQLGALVGGFERLNQFGEASERQVGSLRKRVDEALAAFLEQANELETITAERFAALSEGSDAVRRDLQTHEIEALSALRARSIALRSELAEAHTAASDEEEQAIASLRVRVHSLRDEASEIARGIRENQDNAMGIWGGQVEAMRNRLDEAVAEIKQIDENALEAANAKLRALFEEAEKVDRRIAEHNRLFEEETLRRTETLSAAQDEMAASLEERLGTLDAVIAERREAQRLQIGALVEDGEALGDRISALGTTFNSIAAQGHEAREALGGGIDALAEQLRSTREALTGTDEDIVRLTDASVRLLELIQASAKQSAENLPKAMEASEARLAEIEQRAGGIHSLLDQARMTGEGLTEGMTGIEDRTRAAMEGFDAFQQNFEGTAERQIESVERLRSNLVALASDSNEFADQVQNELRQAIVTLEEKAQSALAAIEDEQSGRINRIAETIGSRSADQIEKALAERTENALAELDEARERSDQATREMTLHLREQLGRLNELTVNLETRIISAREKATDTIDGDFARRVALITESLNSNSIDIAKVLSSEVTDTAWASYLRGDRGIFTRRAVRLLDNSEAREIAEIYDNDSDFREHVNRYIHDFEGMLRTMLSTRDGNAVSVTLLSSDMGKLYVALAQALERLRQ</sequence>
<name>A0A844XR06_9SPHN</name>
<protein>
    <submittedName>
        <fullName evidence="3">ATPase</fullName>
    </submittedName>
</protein>
<dbReference type="EMBL" id="WTYC01000004">
    <property type="protein sequence ID" value="MXO48565.1"/>
    <property type="molecule type" value="Genomic_DNA"/>
</dbReference>
<evidence type="ECO:0000256" key="1">
    <source>
        <dbReference type="SAM" id="Coils"/>
    </source>
</evidence>
<evidence type="ECO:0000313" key="3">
    <source>
        <dbReference type="EMBL" id="MXO48565.1"/>
    </source>
</evidence>
<keyword evidence="2" id="KW-1133">Transmembrane helix</keyword>
<dbReference type="Proteomes" id="UP000448199">
    <property type="component" value="Unassembled WGS sequence"/>
</dbReference>